<name>A0ABU6SQB2_9FABA</name>
<gene>
    <name evidence="2" type="ORF">PIB30_076278</name>
</gene>
<protein>
    <submittedName>
        <fullName evidence="2">Uncharacterized protein</fullName>
    </submittedName>
</protein>
<evidence type="ECO:0000313" key="3">
    <source>
        <dbReference type="Proteomes" id="UP001341840"/>
    </source>
</evidence>
<feature type="compositionally biased region" description="Low complexity" evidence="1">
    <location>
        <begin position="174"/>
        <end position="185"/>
    </location>
</feature>
<keyword evidence="3" id="KW-1185">Reference proteome</keyword>
<comment type="caution">
    <text evidence="2">The sequence shown here is derived from an EMBL/GenBank/DDBJ whole genome shotgun (WGS) entry which is preliminary data.</text>
</comment>
<dbReference type="EMBL" id="JASCZI010061410">
    <property type="protein sequence ID" value="MED6138637.1"/>
    <property type="molecule type" value="Genomic_DNA"/>
</dbReference>
<accession>A0ABU6SQB2</accession>
<sequence length="225" mass="24314">MPQGSPTTPPPPPVPWGQSASPPNTPMSWPSTAGLVLPTSAAATPDGTHAMEECRGQPVHHSACTIQPPMPHPSHGIGTIPPHPAPPRHYIECAKRSLLVLRNRKFRLLSASILRVASHEVACRDSFWNFILRLFQYLAVVASSASIPFLLAQFLSLFSCIKIAYPDSPFEPPLLDSDSSFDPPSANRLSRGEERDPSSQLRRGEVEGGEELPPSSSSIDADDIS</sequence>
<dbReference type="Proteomes" id="UP001341840">
    <property type="component" value="Unassembled WGS sequence"/>
</dbReference>
<proteinExistence type="predicted"/>
<organism evidence="2 3">
    <name type="scientific">Stylosanthes scabra</name>
    <dbReference type="NCBI Taxonomy" id="79078"/>
    <lineage>
        <taxon>Eukaryota</taxon>
        <taxon>Viridiplantae</taxon>
        <taxon>Streptophyta</taxon>
        <taxon>Embryophyta</taxon>
        <taxon>Tracheophyta</taxon>
        <taxon>Spermatophyta</taxon>
        <taxon>Magnoliopsida</taxon>
        <taxon>eudicotyledons</taxon>
        <taxon>Gunneridae</taxon>
        <taxon>Pentapetalae</taxon>
        <taxon>rosids</taxon>
        <taxon>fabids</taxon>
        <taxon>Fabales</taxon>
        <taxon>Fabaceae</taxon>
        <taxon>Papilionoideae</taxon>
        <taxon>50 kb inversion clade</taxon>
        <taxon>dalbergioids sensu lato</taxon>
        <taxon>Dalbergieae</taxon>
        <taxon>Pterocarpus clade</taxon>
        <taxon>Stylosanthes</taxon>
    </lineage>
</organism>
<feature type="region of interest" description="Disordered" evidence="1">
    <location>
        <begin position="1"/>
        <end position="81"/>
    </location>
</feature>
<feature type="region of interest" description="Disordered" evidence="1">
    <location>
        <begin position="174"/>
        <end position="225"/>
    </location>
</feature>
<reference evidence="2 3" key="1">
    <citation type="journal article" date="2023" name="Plants (Basel)">
        <title>Bridging the Gap: Combining Genomics and Transcriptomics Approaches to Understand Stylosanthes scabra, an Orphan Legume from the Brazilian Caatinga.</title>
        <authorList>
            <person name="Ferreira-Neto J.R.C."/>
            <person name="da Silva M.D."/>
            <person name="Binneck E."/>
            <person name="de Melo N.F."/>
            <person name="da Silva R.H."/>
            <person name="de Melo A.L.T.M."/>
            <person name="Pandolfi V."/>
            <person name="Bustamante F.O."/>
            <person name="Brasileiro-Vidal A.C."/>
            <person name="Benko-Iseppon A.M."/>
        </authorList>
    </citation>
    <scope>NUCLEOTIDE SEQUENCE [LARGE SCALE GENOMIC DNA]</scope>
    <source>
        <tissue evidence="2">Leaves</tissue>
    </source>
</reference>
<feature type="compositionally biased region" description="Basic and acidic residues" evidence="1">
    <location>
        <begin position="190"/>
        <end position="206"/>
    </location>
</feature>
<evidence type="ECO:0000313" key="2">
    <source>
        <dbReference type="EMBL" id="MED6138637.1"/>
    </source>
</evidence>
<evidence type="ECO:0000256" key="1">
    <source>
        <dbReference type="SAM" id="MobiDB-lite"/>
    </source>
</evidence>